<comment type="caution">
    <text evidence="2">The sequence shown here is derived from an EMBL/GenBank/DDBJ whole genome shotgun (WGS) entry which is preliminary data.</text>
</comment>
<evidence type="ECO:0000313" key="3">
    <source>
        <dbReference type="Proteomes" id="UP001055125"/>
    </source>
</evidence>
<proteinExistence type="predicted"/>
<dbReference type="InterPro" id="IPR021735">
    <property type="entry name" value="DUF3306"/>
</dbReference>
<evidence type="ECO:0008006" key="4">
    <source>
        <dbReference type="Google" id="ProtNLM"/>
    </source>
</evidence>
<keyword evidence="3" id="KW-1185">Reference proteome</keyword>
<feature type="compositionally biased region" description="Polar residues" evidence="1">
    <location>
        <begin position="158"/>
        <end position="169"/>
    </location>
</feature>
<dbReference type="Proteomes" id="UP001055125">
    <property type="component" value="Unassembled WGS sequence"/>
</dbReference>
<feature type="compositionally biased region" description="Basic and acidic residues" evidence="1">
    <location>
        <begin position="171"/>
        <end position="185"/>
    </location>
</feature>
<reference evidence="2" key="1">
    <citation type="journal article" date="2021" name="Front. Microbiol.">
        <title>Comprehensive Comparative Genomics and Phenotyping of Methylobacterium Species.</title>
        <authorList>
            <person name="Alessa O."/>
            <person name="Ogura Y."/>
            <person name="Fujitani Y."/>
            <person name="Takami H."/>
            <person name="Hayashi T."/>
            <person name="Sahin N."/>
            <person name="Tani A."/>
        </authorList>
    </citation>
    <scope>NUCLEOTIDE SEQUENCE</scope>
    <source>
        <strain evidence="2">DSM 19015</strain>
    </source>
</reference>
<feature type="compositionally biased region" description="Gly residues" evidence="1">
    <location>
        <begin position="190"/>
        <end position="202"/>
    </location>
</feature>
<protein>
    <recommendedName>
        <fullName evidence="4">DUF3306 domain-containing protein</fullName>
    </recommendedName>
</protein>
<feature type="compositionally biased region" description="Acidic residues" evidence="1">
    <location>
        <begin position="32"/>
        <end position="41"/>
    </location>
</feature>
<evidence type="ECO:0000256" key="1">
    <source>
        <dbReference type="SAM" id="MobiDB-lite"/>
    </source>
</evidence>
<dbReference type="Pfam" id="PF11748">
    <property type="entry name" value="DUF3306"/>
    <property type="match status" value="1"/>
</dbReference>
<feature type="region of interest" description="Disordered" evidence="1">
    <location>
        <begin position="140"/>
        <end position="256"/>
    </location>
</feature>
<dbReference type="EMBL" id="BPQP01000031">
    <property type="protein sequence ID" value="GJD94941.1"/>
    <property type="molecule type" value="Genomic_DNA"/>
</dbReference>
<gene>
    <name evidence="2" type="ORF">OCOJLMKI_2148</name>
</gene>
<sequence>MSDGFLGRWSRRKREIIEAEGKAPEVAAPDAPLEEGSEPDAETAEAIAALPPIESLTAESDIGQFLRAGVPHVLRNAALRRMWSLDPSIRDYLCEAREYAYDWNVVGGVPGQGPLLPTDDVEGMLRQVFAGTDVIEEVEPQPVAEGGIESAEPAGTAGTETEVSRSSGISAEDHREHLQSARQVERGSPLLGGEGQGEGGALTGEFAPLAPAPSPWEGEPVSVPAQGGNAVRESGPAETGTPEPARVRRHGGAVPI</sequence>
<accession>A0ABQ4RVS2</accession>
<dbReference type="RefSeq" id="WP_238244102.1">
    <property type="nucleotide sequence ID" value="NZ_BPQP01000031.1"/>
</dbReference>
<reference evidence="2" key="2">
    <citation type="submission" date="2021-08" db="EMBL/GenBank/DDBJ databases">
        <authorList>
            <person name="Tani A."/>
            <person name="Ola A."/>
            <person name="Ogura Y."/>
            <person name="Katsura K."/>
            <person name="Hayashi T."/>
        </authorList>
    </citation>
    <scope>NUCLEOTIDE SEQUENCE</scope>
    <source>
        <strain evidence="2">DSM 19015</strain>
    </source>
</reference>
<feature type="region of interest" description="Disordered" evidence="1">
    <location>
        <begin position="20"/>
        <end position="41"/>
    </location>
</feature>
<feature type="compositionally biased region" description="Basic residues" evidence="1">
    <location>
        <begin position="247"/>
        <end position="256"/>
    </location>
</feature>
<name>A0ABQ4RVS2_9HYPH</name>
<evidence type="ECO:0000313" key="2">
    <source>
        <dbReference type="EMBL" id="GJD94941.1"/>
    </source>
</evidence>
<organism evidence="2 3">
    <name type="scientific">Methylobacterium iners</name>
    <dbReference type="NCBI Taxonomy" id="418707"/>
    <lineage>
        <taxon>Bacteria</taxon>
        <taxon>Pseudomonadati</taxon>
        <taxon>Pseudomonadota</taxon>
        <taxon>Alphaproteobacteria</taxon>
        <taxon>Hyphomicrobiales</taxon>
        <taxon>Methylobacteriaceae</taxon>
        <taxon>Methylobacterium</taxon>
    </lineage>
</organism>